<evidence type="ECO:0000313" key="3">
    <source>
        <dbReference type="EMBL" id="GMI42077.1"/>
    </source>
</evidence>
<keyword evidence="2" id="KW-1133">Transmembrane helix</keyword>
<sequence length="489" mass="53569">MCFTVNYIMGTGFLTLPWAFYSAGIVLSLFTVAIVCLASDISKGYVLETMARSDALFRAECVKVNEEDGSMSLIKEGNNTVSESSALLRGKNKSSSNSSKDSVNNGGPHTVRKRKFEVIEMCHIFLSGNGPKWYMLTIGLYMYGTLWAYTSVFAKAMSEALPLAHILGLGSDDYLIYVAIFSSIVVPLTCMELREQVAVQVFLSLCRLIMVIIVVGSISGSMNATTAQFGSQTHAEPDAEHPFYNIDGLYKMLPIAVYANIFHHSIPGLSSPVADKRKLSMIFGATFAFGMIAYSLIGGMVAYYFGEHIQESSNLNWVSYHAGRGDLVCSEDSGNCRFSHKPFWVQAIAYYVVCFPATDVVSAFPLNGITLGNSLMGSYYGSMIRQVEGDRLKVTAFRLLGAVPPIIGACFVRELGTITAYTGVTGFIIAFTFPAILNIRSKETLREVGLKDETIYTRNIISDDWFSKGVSWFGVGLVVYVVMNLVTKG</sequence>
<dbReference type="PANTHER" id="PTHR16189:SF2">
    <property type="entry name" value="AMINO ACID TRANSPORTER TRANSMEMBRANE DOMAIN-CONTAINING PROTEIN"/>
    <property type="match status" value="1"/>
</dbReference>
<keyword evidence="4" id="KW-1185">Reference proteome</keyword>
<feature type="transmembrane region" description="Helical" evidence="2">
    <location>
        <begin position="348"/>
        <end position="371"/>
    </location>
</feature>
<feature type="transmembrane region" description="Helical" evidence="2">
    <location>
        <begin position="418"/>
        <end position="437"/>
    </location>
</feature>
<evidence type="ECO:0008006" key="5">
    <source>
        <dbReference type="Google" id="ProtNLM"/>
    </source>
</evidence>
<name>A0A9W7L9R5_9STRA</name>
<keyword evidence="2" id="KW-0812">Transmembrane</keyword>
<organism evidence="3 4">
    <name type="scientific">Triparma columacea</name>
    <dbReference type="NCBI Taxonomy" id="722753"/>
    <lineage>
        <taxon>Eukaryota</taxon>
        <taxon>Sar</taxon>
        <taxon>Stramenopiles</taxon>
        <taxon>Ochrophyta</taxon>
        <taxon>Bolidophyceae</taxon>
        <taxon>Parmales</taxon>
        <taxon>Triparmaceae</taxon>
        <taxon>Triparma</taxon>
    </lineage>
</organism>
<keyword evidence="2" id="KW-0472">Membrane</keyword>
<gene>
    <name evidence="3" type="ORF">TrCOL_g6785</name>
</gene>
<accession>A0A9W7L9R5</accession>
<feature type="transmembrane region" description="Helical" evidence="2">
    <location>
        <begin position="18"/>
        <end position="38"/>
    </location>
</feature>
<dbReference type="EMBL" id="BRYA01001360">
    <property type="protein sequence ID" value="GMI42077.1"/>
    <property type="molecule type" value="Genomic_DNA"/>
</dbReference>
<dbReference type="OrthoDB" id="294541at2759"/>
<feature type="transmembrane region" description="Helical" evidence="2">
    <location>
        <begin position="133"/>
        <end position="154"/>
    </location>
</feature>
<feature type="compositionally biased region" description="Low complexity" evidence="1">
    <location>
        <begin position="93"/>
        <end position="107"/>
    </location>
</feature>
<feature type="transmembrane region" description="Helical" evidence="2">
    <location>
        <begin position="174"/>
        <end position="193"/>
    </location>
</feature>
<evidence type="ECO:0000313" key="4">
    <source>
        <dbReference type="Proteomes" id="UP001165065"/>
    </source>
</evidence>
<comment type="caution">
    <text evidence="3">The sequence shown here is derived from an EMBL/GenBank/DDBJ whole genome shotgun (WGS) entry which is preliminary data.</text>
</comment>
<evidence type="ECO:0000256" key="1">
    <source>
        <dbReference type="SAM" id="MobiDB-lite"/>
    </source>
</evidence>
<feature type="region of interest" description="Disordered" evidence="1">
    <location>
        <begin position="89"/>
        <end position="109"/>
    </location>
</feature>
<dbReference type="PANTHER" id="PTHR16189">
    <property type="entry name" value="TRANSMEMBRANE PROTEIN 104-RELATED"/>
    <property type="match status" value="1"/>
</dbReference>
<feature type="transmembrane region" description="Helical" evidence="2">
    <location>
        <begin position="205"/>
        <end position="229"/>
    </location>
</feature>
<proteinExistence type="predicted"/>
<evidence type="ECO:0000256" key="2">
    <source>
        <dbReference type="SAM" id="Phobius"/>
    </source>
</evidence>
<dbReference type="Proteomes" id="UP001165065">
    <property type="component" value="Unassembled WGS sequence"/>
</dbReference>
<feature type="transmembrane region" description="Helical" evidence="2">
    <location>
        <begin position="392"/>
        <end position="412"/>
    </location>
</feature>
<feature type="transmembrane region" description="Helical" evidence="2">
    <location>
        <begin position="465"/>
        <end position="486"/>
    </location>
</feature>
<feature type="transmembrane region" description="Helical" evidence="2">
    <location>
        <begin position="281"/>
        <end position="305"/>
    </location>
</feature>
<reference evidence="4" key="1">
    <citation type="journal article" date="2023" name="Commun. Biol.">
        <title>Genome analysis of Parmales, the sister group of diatoms, reveals the evolutionary specialization of diatoms from phago-mixotrophs to photoautotrophs.</title>
        <authorList>
            <person name="Ban H."/>
            <person name="Sato S."/>
            <person name="Yoshikawa S."/>
            <person name="Yamada K."/>
            <person name="Nakamura Y."/>
            <person name="Ichinomiya M."/>
            <person name="Sato N."/>
            <person name="Blanc-Mathieu R."/>
            <person name="Endo H."/>
            <person name="Kuwata A."/>
            <person name="Ogata H."/>
        </authorList>
    </citation>
    <scope>NUCLEOTIDE SEQUENCE [LARGE SCALE GENOMIC DNA]</scope>
</reference>
<protein>
    <recommendedName>
        <fullName evidence="5">Amino acid transporter transmembrane domain-containing protein</fullName>
    </recommendedName>
</protein>
<dbReference type="AlphaFoldDB" id="A0A9W7L9R5"/>